<evidence type="ECO:0000313" key="3">
    <source>
        <dbReference type="Proteomes" id="UP001519460"/>
    </source>
</evidence>
<sequence length="70" mass="7870">MLETTLVACRGVYQWVTDFGVQRRGSSLGLQSHVTSVLLVLSLLLHACQCRREPGWEWGVQLTDETPDIL</sequence>
<dbReference type="AlphaFoldDB" id="A0ABD0LRL9"/>
<reference evidence="2 3" key="1">
    <citation type="journal article" date="2023" name="Sci. Data">
        <title>Genome assembly of the Korean intertidal mud-creeper Batillaria attramentaria.</title>
        <authorList>
            <person name="Patra A.K."/>
            <person name="Ho P.T."/>
            <person name="Jun S."/>
            <person name="Lee S.J."/>
            <person name="Kim Y."/>
            <person name="Won Y.J."/>
        </authorList>
    </citation>
    <scope>NUCLEOTIDE SEQUENCE [LARGE SCALE GENOMIC DNA]</scope>
    <source>
        <strain evidence="2">Wonlab-2016</strain>
    </source>
</reference>
<protein>
    <submittedName>
        <fullName evidence="2">Uncharacterized protein</fullName>
    </submittedName>
</protein>
<feature type="signal peptide" evidence="1">
    <location>
        <begin position="1"/>
        <end position="50"/>
    </location>
</feature>
<proteinExistence type="predicted"/>
<keyword evidence="1" id="KW-0732">Signal</keyword>
<organism evidence="2 3">
    <name type="scientific">Batillaria attramentaria</name>
    <dbReference type="NCBI Taxonomy" id="370345"/>
    <lineage>
        <taxon>Eukaryota</taxon>
        <taxon>Metazoa</taxon>
        <taxon>Spiralia</taxon>
        <taxon>Lophotrochozoa</taxon>
        <taxon>Mollusca</taxon>
        <taxon>Gastropoda</taxon>
        <taxon>Caenogastropoda</taxon>
        <taxon>Sorbeoconcha</taxon>
        <taxon>Cerithioidea</taxon>
        <taxon>Batillariidae</taxon>
        <taxon>Batillaria</taxon>
    </lineage>
</organism>
<keyword evidence="3" id="KW-1185">Reference proteome</keyword>
<evidence type="ECO:0000313" key="2">
    <source>
        <dbReference type="EMBL" id="KAK7501693.1"/>
    </source>
</evidence>
<gene>
    <name evidence="2" type="ORF">BaRGS_00007124</name>
</gene>
<dbReference type="EMBL" id="JACVVK020000030">
    <property type="protein sequence ID" value="KAK7501693.1"/>
    <property type="molecule type" value="Genomic_DNA"/>
</dbReference>
<evidence type="ECO:0000256" key="1">
    <source>
        <dbReference type="SAM" id="SignalP"/>
    </source>
</evidence>
<feature type="chain" id="PRO_5044760270" evidence="1">
    <location>
        <begin position="51"/>
        <end position="70"/>
    </location>
</feature>
<accession>A0ABD0LRL9</accession>
<dbReference type="Proteomes" id="UP001519460">
    <property type="component" value="Unassembled WGS sequence"/>
</dbReference>
<name>A0ABD0LRL9_9CAEN</name>
<comment type="caution">
    <text evidence="2">The sequence shown here is derived from an EMBL/GenBank/DDBJ whole genome shotgun (WGS) entry which is preliminary data.</text>
</comment>